<reference evidence="1" key="1">
    <citation type="submission" date="2019-11" db="UniProtKB">
        <authorList>
            <consortium name="WormBaseParasite"/>
        </authorList>
    </citation>
    <scope>IDENTIFICATION</scope>
</reference>
<name>A0A5K3FH10_MESCO</name>
<accession>A0A5K3FH10</accession>
<evidence type="ECO:0000313" key="1">
    <source>
        <dbReference type="WBParaSite" id="MCU_008407-RA"/>
    </source>
</evidence>
<dbReference type="Gene3D" id="3.40.33.10">
    <property type="entry name" value="CAP"/>
    <property type="match status" value="1"/>
</dbReference>
<dbReference type="InterPro" id="IPR035940">
    <property type="entry name" value="CAP_sf"/>
</dbReference>
<organism evidence="1">
    <name type="scientific">Mesocestoides corti</name>
    <name type="common">Flatworm</name>
    <dbReference type="NCBI Taxonomy" id="53468"/>
    <lineage>
        <taxon>Eukaryota</taxon>
        <taxon>Metazoa</taxon>
        <taxon>Spiralia</taxon>
        <taxon>Lophotrochozoa</taxon>
        <taxon>Platyhelminthes</taxon>
        <taxon>Cestoda</taxon>
        <taxon>Eucestoda</taxon>
        <taxon>Cyclophyllidea</taxon>
        <taxon>Mesocestoididae</taxon>
        <taxon>Mesocestoides</taxon>
    </lineage>
</organism>
<dbReference type="AlphaFoldDB" id="A0A5K3FH10"/>
<sequence>MFLHLLTLLQYATGQNLSQEDRNEILEYHRKLREDVQPTASNMLLLRYSLELKKKLPNDWMDYCAHLRHTMASSPEVPNSQIIVTPAGESKPTFPEVLFYLDYEKQFYN</sequence>
<dbReference type="SUPFAM" id="SSF55797">
    <property type="entry name" value="PR-1-like"/>
    <property type="match status" value="1"/>
</dbReference>
<proteinExistence type="predicted"/>
<dbReference type="WBParaSite" id="MCU_008407-RA">
    <property type="protein sequence ID" value="MCU_008407-RA"/>
    <property type="gene ID" value="MCU_008407"/>
</dbReference>
<protein>
    <submittedName>
        <fullName evidence="1">P4Hc domain-containing protein</fullName>
    </submittedName>
</protein>